<dbReference type="Gene3D" id="3.30.2310.20">
    <property type="entry name" value="RelE-like"/>
    <property type="match status" value="1"/>
</dbReference>
<organism evidence="3 4">
    <name type="scientific">Tectimicrobiota bacterium</name>
    <dbReference type="NCBI Taxonomy" id="2528274"/>
    <lineage>
        <taxon>Bacteria</taxon>
        <taxon>Pseudomonadati</taxon>
        <taxon>Nitrospinota/Tectimicrobiota group</taxon>
        <taxon>Candidatus Tectimicrobiota</taxon>
    </lineage>
</organism>
<dbReference type="PANTHER" id="PTHR33755:SF8">
    <property type="entry name" value="TOXIN PARE2"/>
    <property type="match status" value="1"/>
</dbReference>
<proteinExistence type="inferred from homology"/>
<evidence type="ECO:0000256" key="1">
    <source>
        <dbReference type="ARBA" id="ARBA00006226"/>
    </source>
</evidence>
<reference evidence="3" key="1">
    <citation type="submission" date="2020-07" db="EMBL/GenBank/DDBJ databases">
        <title>Huge and variable diversity of episymbiotic CPR bacteria and DPANN archaea in groundwater ecosystems.</title>
        <authorList>
            <person name="He C.Y."/>
            <person name="Keren R."/>
            <person name="Whittaker M."/>
            <person name="Farag I.F."/>
            <person name="Doudna J."/>
            <person name="Cate J.H.D."/>
            <person name="Banfield J.F."/>
        </authorList>
    </citation>
    <scope>NUCLEOTIDE SEQUENCE</scope>
    <source>
        <strain evidence="3">NC_groundwater_717_Ag_S-0.2um_59_8</strain>
    </source>
</reference>
<protein>
    <submittedName>
        <fullName evidence="3">Type II toxin-antitoxin system RelE/ParE family toxin</fullName>
    </submittedName>
</protein>
<name>A0A932M0C6_UNCTE</name>
<evidence type="ECO:0000313" key="4">
    <source>
        <dbReference type="Proteomes" id="UP000741360"/>
    </source>
</evidence>
<accession>A0A932M0C6</accession>
<comment type="similarity">
    <text evidence="1">Belongs to the RelE toxin family.</text>
</comment>
<keyword evidence="2" id="KW-1277">Toxin-antitoxin system</keyword>
<gene>
    <name evidence="3" type="ORF">HYY65_05210</name>
</gene>
<sequence>MPPIKVRFHPAAAAEVETARQWYAERSPLAARAFLAEMDLSVERVRGAPQRWPRYVKRTRRYMLPRFPFSVIYRVQGQMIEVVAVAHQRRKPGYWQSR</sequence>
<dbReference type="InterPro" id="IPR007712">
    <property type="entry name" value="RelE/ParE_toxin"/>
</dbReference>
<evidence type="ECO:0000313" key="3">
    <source>
        <dbReference type="EMBL" id="MBI3014455.1"/>
    </source>
</evidence>
<dbReference type="Pfam" id="PF05016">
    <property type="entry name" value="ParE_toxin"/>
    <property type="match status" value="1"/>
</dbReference>
<dbReference type="AlphaFoldDB" id="A0A932M0C6"/>
<dbReference type="InterPro" id="IPR051803">
    <property type="entry name" value="TA_system_RelE-like_toxin"/>
</dbReference>
<dbReference type="PANTHER" id="PTHR33755">
    <property type="entry name" value="TOXIN PARE1-RELATED"/>
    <property type="match status" value="1"/>
</dbReference>
<dbReference type="Proteomes" id="UP000741360">
    <property type="component" value="Unassembled WGS sequence"/>
</dbReference>
<dbReference type="EMBL" id="JACPSX010000094">
    <property type="protein sequence ID" value="MBI3014455.1"/>
    <property type="molecule type" value="Genomic_DNA"/>
</dbReference>
<dbReference type="InterPro" id="IPR035093">
    <property type="entry name" value="RelE/ParE_toxin_dom_sf"/>
</dbReference>
<evidence type="ECO:0000256" key="2">
    <source>
        <dbReference type="ARBA" id="ARBA00022649"/>
    </source>
</evidence>
<comment type="caution">
    <text evidence="3">The sequence shown here is derived from an EMBL/GenBank/DDBJ whole genome shotgun (WGS) entry which is preliminary data.</text>
</comment>